<dbReference type="Pfam" id="PF18844">
    <property type="entry name" value="baeRF_family2"/>
    <property type="match status" value="1"/>
</dbReference>
<evidence type="ECO:0000313" key="2">
    <source>
        <dbReference type="EMBL" id="MBO8186292.1"/>
    </source>
</evidence>
<organism evidence="2 3">
    <name type="scientific">Streptomyces spirodelae</name>
    <dbReference type="NCBI Taxonomy" id="2812904"/>
    <lineage>
        <taxon>Bacteria</taxon>
        <taxon>Bacillati</taxon>
        <taxon>Actinomycetota</taxon>
        <taxon>Actinomycetes</taxon>
        <taxon>Kitasatosporales</taxon>
        <taxon>Streptomycetaceae</taxon>
        <taxon>Streptomyces</taxon>
    </lineage>
</organism>
<evidence type="ECO:0000256" key="1">
    <source>
        <dbReference type="SAM" id="MobiDB-lite"/>
    </source>
</evidence>
<name>A0ABS3WTX9_9ACTN</name>
<proteinExistence type="predicted"/>
<accession>A0ABS3WTX9</accession>
<dbReference type="EMBL" id="JAFFZN010000009">
    <property type="protein sequence ID" value="MBO8186292.1"/>
    <property type="molecule type" value="Genomic_DNA"/>
</dbReference>
<evidence type="ECO:0008006" key="4">
    <source>
        <dbReference type="Google" id="ProtNLM"/>
    </source>
</evidence>
<sequence length="391" mass="41852">MRLDSLAPLLDRNGPWATVYTSTARATESAGDERRLAARAAGDELARQGADASTVDAVTEHLAALSPRTRPQGSVVFAAAGETVLELPLNTAPDRTVVCWSALPHLGPLPELRGENPRCLTARIDRTGADFELVDAHGTHSAGQATGEEWPIHRNATGELSEKHFQLRVENTWESNAGLIAEAIDRRFQETGADVLVLSGDPRERRAVHERLPERLRGIAVETSHGGRAAGASSELLDRETARARQEFVEQHTARALAEMRAAHSPGSSGPGDLHDPAAPVPATAESVPSLVEAAREHRVGTLLVRPGGPDRDRQVWVGDGSDQVAVRRSELQYLGATDPVPARADDALLRNALATDAEVLVADPREELPVGGLGALLRWTHADERAAAVR</sequence>
<gene>
    <name evidence="2" type="ORF">JW592_12550</name>
</gene>
<reference evidence="2 3" key="1">
    <citation type="submission" date="2021-02" db="EMBL/GenBank/DDBJ databases">
        <title>Streptomyces spirodelae sp. nov., isolated from duckweed.</title>
        <authorList>
            <person name="Saimee Y."/>
            <person name="Duangmal K."/>
        </authorList>
    </citation>
    <scope>NUCLEOTIDE SEQUENCE [LARGE SCALE GENOMIC DNA]</scope>
    <source>
        <strain evidence="2 3">DW4-2</strain>
    </source>
</reference>
<protein>
    <recommendedName>
        <fullName evidence="4">Peptide chain release factor 1</fullName>
    </recommendedName>
</protein>
<comment type="caution">
    <text evidence="2">The sequence shown here is derived from an EMBL/GenBank/DDBJ whole genome shotgun (WGS) entry which is preliminary data.</text>
</comment>
<feature type="region of interest" description="Disordered" evidence="1">
    <location>
        <begin position="260"/>
        <end position="285"/>
    </location>
</feature>
<evidence type="ECO:0000313" key="3">
    <source>
        <dbReference type="Proteomes" id="UP001518976"/>
    </source>
</evidence>
<dbReference type="InterPro" id="IPR040701">
    <property type="entry name" value="Bact_RF_family2"/>
</dbReference>
<keyword evidence="3" id="KW-1185">Reference proteome</keyword>
<dbReference type="Proteomes" id="UP001518976">
    <property type="component" value="Unassembled WGS sequence"/>
</dbReference>
<dbReference type="RefSeq" id="WP_209265096.1">
    <property type="nucleotide sequence ID" value="NZ_JAFFZN010000009.1"/>
</dbReference>